<dbReference type="PANTHER" id="PTHR46347">
    <property type="entry name" value="RING/FYVE/PHD ZINC FINGER SUPERFAMILY PROTEIN"/>
    <property type="match status" value="1"/>
</dbReference>
<dbReference type="Pfam" id="PF12906">
    <property type="entry name" value="RINGv"/>
    <property type="match status" value="1"/>
</dbReference>
<feature type="domain" description="RING-CH-type" evidence="5">
    <location>
        <begin position="7"/>
        <end position="70"/>
    </location>
</feature>
<feature type="region of interest" description="Disordered" evidence="4">
    <location>
        <begin position="101"/>
        <end position="122"/>
    </location>
</feature>
<dbReference type="CDD" id="cd16495">
    <property type="entry name" value="RING_CH-C4HC3_MARCH"/>
    <property type="match status" value="1"/>
</dbReference>
<dbReference type="PANTHER" id="PTHR46347:SF1">
    <property type="entry name" value="RING_FYVE_PHD ZINC FINGER SUPERFAMILY PROTEIN"/>
    <property type="match status" value="1"/>
</dbReference>
<dbReference type="PROSITE" id="PS51292">
    <property type="entry name" value="ZF_RING_CH"/>
    <property type="match status" value="1"/>
</dbReference>
<keyword evidence="2" id="KW-0863">Zinc-finger</keyword>
<evidence type="ECO:0000256" key="1">
    <source>
        <dbReference type="ARBA" id="ARBA00022723"/>
    </source>
</evidence>
<protein>
    <submittedName>
        <fullName evidence="7">RING-CH-type domain-containing protein</fullName>
    </submittedName>
</protein>
<dbReference type="SMART" id="SM00744">
    <property type="entry name" value="RINGv"/>
    <property type="match status" value="1"/>
</dbReference>
<accession>A0A915E3C0</accession>
<name>A0A915E3C0_9BILA</name>
<dbReference type="SUPFAM" id="SSF57850">
    <property type="entry name" value="RING/U-box"/>
    <property type="match status" value="1"/>
</dbReference>
<organism evidence="6 7">
    <name type="scientific">Ditylenchus dipsaci</name>
    <dbReference type="NCBI Taxonomy" id="166011"/>
    <lineage>
        <taxon>Eukaryota</taxon>
        <taxon>Metazoa</taxon>
        <taxon>Ecdysozoa</taxon>
        <taxon>Nematoda</taxon>
        <taxon>Chromadorea</taxon>
        <taxon>Rhabditida</taxon>
        <taxon>Tylenchina</taxon>
        <taxon>Tylenchomorpha</taxon>
        <taxon>Sphaerularioidea</taxon>
        <taxon>Anguinidae</taxon>
        <taxon>Anguininae</taxon>
        <taxon>Ditylenchus</taxon>
    </lineage>
</organism>
<evidence type="ECO:0000313" key="7">
    <source>
        <dbReference type="WBParaSite" id="jg26035"/>
    </source>
</evidence>
<dbReference type="InterPro" id="IPR011016">
    <property type="entry name" value="Znf_RING-CH"/>
</dbReference>
<evidence type="ECO:0000256" key="2">
    <source>
        <dbReference type="ARBA" id="ARBA00022771"/>
    </source>
</evidence>
<dbReference type="GO" id="GO:0008270">
    <property type="term" value="F:zinc ion binding"/>
    <property type="evidence" value="ECO:0007669"/>
    <property type="project" value="UniProtKB-KW"/>
</dbReference>
<dbReference type="Gene3D" id="3.30.40.10">
    <property type="entry name" value="Zinc/RING finger domain, C3HC4 (zinc finger)"/>
    <property type="match status" value="1"/>
</dbReference>
<keyword evidence="6" id="KW-1185">Reference proteome</keyword>
<dbReference type="InterPro" id="IPR013083">
    <property type="entry name" value="Znf_RING/FYVE/PHD"/>
</dbReference>
<dbReference type="Proteomes" id="UP000887574">
    <property type="component" value="Unplaced"/>
</dbReference>
<evidence type="ECO:0000256" key="4">
    <source>
        <dbReference type="SAM" id="MobiDB-lite"/>
    </source>
</evidence>
<evidence type="ECO:0000313" key="6">
    <source>
        <dbReference type="Proteomes" id="UP000887574"/>
    </source>
</evidence>
<reference evidence="7" key="1">
    <citation type="submission" date="2022-11" db="UniProtKB">
        <authorList>
            <consortium name="WormBaseParasite"/>
        </authorList>
    </citation>
    <scope>IDENTIFICATION</scope>
</reference>
<evidence type="ECO:0000256" key="3">
    <source>
        <dbReference type="ARBA" id="ARBA00022833"/>
    </source>
</evidence>
<dbReference type="AlphaFoldDB" id="A0A915E3C0"/>
<evidence type="ECO:0000259" key="5">
    <source>
        <dbReference type="PROSITE" id="PS51292"/>
    </source>
</evidence>
<dbReference type="WBParaSite" id="jg26035">
    <property type="protein sequence ID" value="jg26035"/>
    <property type="gene ID" value="jg26035"/>
</dbReference>
<keyword evidence="1" id="KW-0479">Metal-binding</keyword>
<proteinExistence type="predicted"/>
<sequence length="122" mass="13943">MTSKIFETASPLDLCRICLDESEYTNFVSPCRCKGSNAFVHEECLNTWIKYSHDRNAKLVKIASTTYDEFHLKNEKSIPREAYASIKKQISIWNSRFRAPRQSETSHVEGNLTDAAVPAVKK</sequence>
<keyword evidence="3" id="KW-0862">Zinc</keyword>